<evidence type="ECO:0000313" key="2">
    <source>
        <dbReference type="EMBL" id="ETW85068.1"/>
    </source>
</evidence>
<organism evidence="2 3">
    <name type="scientific">Heterobasidion irregulare (strain TC 32-1)</name>
    <dbReference type="NCBI Taxonomy" id="747525"/>
    <lineage>
        <taxon>Eukaryota</taxon>
        <taxon>Fungi</taxon>
        <taxon>Dikarya</taxon>
        <taxon>Basidiomycota</taxon>
        <taxon>Agaricomycotina</taxon>
        <taxon>Agaricomycetes</taxon>
        <taxon>Russulales</taxon>
        <taxon>Bondarzewiaceae</taxon>
        <taxon>Heterobasidion</taxon>
        <taxon>Heterobasidion annosum species complex</taxon>
    </lineage>
</organism>
<evidence type="ECO:0000313" key="3">
    <source>
        <dbReference type="Proteomes" id="UP000030671"/>
    </source>
</evidence>
<proteinExistence type="predicted"/>
<dbReference type="AlphaFoldDB" id="W4KGT5"/>
<dbReference type="KEGG" id="hir:HETIRDRAFT_101156"/>
<dbReference type="HOGENOM" id="CLU_2133815_0_0_1"/>
<dbReference type="InParanoid" id="W4KGT5"/>
<feature type="region of interest" description="Disordered" evidence="1">
    <location>
        <begin position="1"/>
        <end position="20"/>
    </location>
</feature>
<dbReference type="RefSeq" id="XP_009541958.1">
    <property type="nucleotide sequence ID" value="XM_009543663.1"/>
</dbReference>
<feature type="compositionally biased region" description="Low complexity" evidence="1">
    <location>
        <begin position="75"/>
        <end position="91"/>
    </location>
</feature>
<dbReference type="GeneID" id="20665738"/>
<sequence>MVTSYGPIAASADPEASTRCRRNPRKLFSLRNSILDVEQPVNATHSLPSGPFRRLASAHLLDSTSHRDIPPSVHSGDLSDTSSSRTRGSTGPAYPISLRPPLTLMSVWEPLAL</sequence>
<name>W4KGT5_HETIT</name>
<keyword evidence="3" id="KW-1185">Reference proteome</keyword>
<dbReference type="Proteomes" id="UP000030671">
    <property type="component" value="Unassembled WGS sequence"/>
</dbReference>
<feature type="region of interest" description="Disordered" evidence="1">
    <location>
        <begin position="63"/>
        <end position="98"/>
    </location>
</feature>
<gene>
    <name evidence="2" type="ORF">HETIRDRAFT_101156</name>
</gene>
<protein>
    <submittedName>
        <fullName evidence="2">Uncharacterized protein</fullName>
    </submittedName>
</protein>
<evidence type="ECO:0000256" key="1">
    <source>
        <dbReference type="SAM" id="MobiDB-lite"/>
    </source>
</evidence>
<dbReference type="EMBL" id="KI925455">
    <property type="protein sequence ID" value="ETW85068.1"/>
    <property type="molecule type" value="Genomic_DNA"/>
</dbReference>
<accession>W4KGT5</accession>
<reference evidence="2 3" key="1">
    <citation type="journal article" date="2012" name="New Phytol.">
        <title>Insight into trade-off between wood decay and parasitism from the genome of a fungal forest pathogen.</title>
        <authorList>
            <person name="Olson A."/>
            <person name="Aerts A."/>
            <person name="Asiegbu F."/>
            <person name="Belbahri L."/>
            <person name="Bouzid O."/>
            <person name="Broberg A."/>
            <person name="Canback B."/>
            <person name="Coutinho P.M."/>
            <person name="Cullen D."/>
            <person name="Dalman K."/>
            <person name="Deflorio G."/>
            <person name="van Diepen L.T."/>
            <person name="Dunand C."/>
            <person name="Duplessis S."/>
            <person name="Durling M."/>
            <person name="Gonthier P."/>
            <person name="Grimwood J."/>
            <person name="Fossdal C.G."/>
            <person name="Hansson D."/>
            <person name="Henrissat B."/>
            <person name="Hietala A."/>
            <person name="Himmelstrand K."/>
            <person name="Hoffmeister D."/>
            <person name="Hogberg N."/>
            <person name="James T.Y."/>
            <person name="Karlsson M."/>
            <person name="Kohler A."/>
            <person name="Kues U."/>
            <person name="Lee Y.H."/>
            <person name="Lin Y.C."/>
            <person name="Lind M."/>
            <person name="Lindquist E."/>
            <person name="Lombard V."/>
            <person name="Lucas S."/>
            <person name="Lunden K."/>
            <person name="Morin E."/>
            <person name="Murat C."/>
            <person name="Park J."/>
            <person name="Raffaello T."/>
            <person name="Rouze P."/>
            <person name="Salamov A."/>
            <person name="Schmutz J."/>
            <person name="Solheim H."/>
            <person name="Stahlberg J."/>
            <person name="Velez H."/>
            <person name="de Vries R.P."/>
            <person name="Wiebenga A."/>
            <person name="Woodward S."/>
            <person name="Yakovlev I."/>
            <person name="Garbelotto M."/>
            <person name="Martin F."/>
            <person name="Grigoriev I.V."/>
            <person name="Stenlid J."/>
        </authorList>
    </citation>
    <scope>NUCLEOTIDE SEQUENCE [LARGE SCALE GENOMIC DNA]</scope>
    <source>
        <strain evidence="2 3">TC 32-1</strain>
    </source>
</reference>